<dbReference type="AlphaFoldDB" id="A0A2Z7BNZ4"/>
<dbReference type="Pfam" id="PF22936">
    <property type="entry name" value="Pol_BBD"/>
    <property type="match status" value="1"/>
</dbReference>
<sequence>MNRKEEGVYRGHQISQFFSVPDFTFSFLNSPKLTDNGKVGIGFQRPDNSKPNWLKNKLDKDKVKVGSKSFVPNQPRRNSRKAKSGWTKTQPRRDLSGPKMKSKLNRSHSNYAQTLTDTYTGKTVKIIQDNRYEPADVSNIWYLDKGCARHMTGNRKLLSDVTPHKGAKIVFGDNAYGNTVGKGKLIHGNDLCGSAAFPTSSIRVPRVMLSIQKRYIPTASKVDNDKQIPQLLLIVLSSCSTIVVLQQAQELAVVITSRNNRNPVAT</sequence>
<dbReference type="OrthoDB" id="1932348at2759"/>
<dbReference type="InterPro" id="IPR054722">
    <property type="entry name" value="PolX-like_BBD"/>
</dbReference>
<proteinExistence type="predicted"/>
<feature type="region of interest" description="Disordered" evidence="1">
    <location>
        <begin position="36"/>
        <end position="110"/>
    </location>
</feature>
<dbReference type="EMBL" id="KV003912">
    <property type="protein sequence ID" value="KZV36291.1"/>
    <property type="molecule type" value="Genomic_DNA"/>
</dbReference>
<evidence type="ECO:0000259" key="2">
    <source>
        <dbReference type="Pfam" id="PF22936"/>
    </source>
</evidence>
<evidence type="ECO:0000313" key="4">
    <source>
        <dbReference type="Proteomes" id="UP000250235"/>
    </source>
</evidence>
<feature type="domain" description="Retrovirus-related Pol polyprotein from transposon TNT 1-94-like beta-barrel" evidence="2">
    <location>
        <begin position="141"/>
        <end position="184"/>
    </location>
</feature>
<keyword evidence="4" id="KW-1185">Reference proteome</keyword>
<evidence type="ECO:0000313" key="3">
    <source>
        <dbReference type="EMBL" id="KZV36291.1"/>
    </source>
</evidence>
<name>A0A2Z7BNZ4_9LAMI</name>
<protein>
    <recommendedName>
        <fullName evidence="2">Retrovirus-related Pol polyprotein from transposon TNT 1-94-like beta-barrel domain-containing protein</fullName>
    </recommendedName>
</protein>
<gene>
    <name evidence="3" type="ORF">F511_18706</name>
</gene>
<organism evidence="3 4">
    <name type="scientific">Dorcoceras hygrometricum</name>
    <dbReference type="NCBI Taxonomy" id="472368"/>
    <lineage>
        <taxon>Eukaryota</taxon>
        <taxon>Viridiplantae</taxon>
        <taxon>Streptophyta</taxon>
        <taxon>Embryophyta</taxon>
        <taxon>Tracheophyta</taxon>
        <taxon>Spermatophyta</taxon>
        <taxon>Magnoliopsida</taxon>
        <taxon>eudicotyledons</taxon>
        <taxon>Gunneridae</taxon>
        <taxon>Pentapetalae</taxon>
        <taxon>asterids</taxon>
        <taxon>lamiids</taxon>
        <taxon>Lamiales</taxon>
        <taxon>Gesneriaceae</taxon>
        <taxon>Didymocarpoideae</taxon>
        <taxon>Trichosporeae</taxon>
        <taxon>Loxocarpinae</taxon>
        <taxon>Dorcoceras</taxon>
    </lineage>
</organism>
<accession>A0A2Z7BNZ4</accession>
<reference evidence="3 4" key="1">
    <citation type="journal article" date="2015" name="Proc. Natl. Acad. Sci. U.S.A.">
        <title>The resurrection genome of Boea hygrometrica: A blueprint for survival of dehydration.</title>
        <authorList>
            <person name="Xiao L."/>
            <person name="Yang G."/>
            <person name="Zhang L."/>
            <person name="Yang X."/>
            <person name="Zhao S."/>
            <person name="Ji Z."/>
            <person name="Zhou Q."/>
            <person name="Hu M."/>
            <person name="Wang Y."/>
            <person name="Chen M."/>
            <person name="Xu Y."/>
            <person name="Jin H."/>
            <person name="Xiao X."/>
            <person name="Hu G."/>
            <person name="Bao F."/>
            <person name="Hu Y."/>
            <person name="Wan P."/>
            <person name="Li L."/>
            <person name="Deng X."/>
            <person name="Kuang T."/>
            <person name="Xiang C."/>
            <person name="Zhu J.K."/>
            <person name="Oliver M.J."/>
            <person name="He Y."/>
        </authorList>
    </citation>
    <scope>NUCLEOTIDE SEQUENCE [LARGE SCALE GENOMIC DNA]</scope>
    <source>
        <strain evidence="4">cv. XS01</strain>
    </source>
</reference>
<dbReference type="Proteomes" id="UP000250235">
    <property type="component" value="Unassembled WGS sequence"/>
</dbReference>
<evidence type="ECO:0000256" key="1">
    <source>
        <dbReference type="SAM" id="MobiDB-lite"/>
    </source>
</evidence>